<dbReference type="EMBL" id="FOGV01000025">
    <property type="protein sequence ID" value="SES26862.1"/>
    <property type="molecule type" value="Genomic_DNA"/>
</dbReference>
<evidence type="ECO:0000313" key="7">
    <source>
        <dbReference type="Proteomes" id="UP000199318"/>
    </source>
</evidence>
<dbReference type="SUPFAM" id="SSF52540">
    <property type="entry name" value="P-loop containing nucleoside triphosphate hydrolases"/>
    <property type="match status" value="1"/>
</dbReference>
<sequence length="316" mass="35124">MEMIRTDHLMKKYQKNNQVGPVSVTVEEGALYTLIGAKNSGKSTVLNMLADITVPTGGDTFLFAEKGAFQSVKNSVGILPADPGFYEDYTPVKQLQFFSRISGAKADKNRIHKVLDAVGLGDVKKVRTGRLLPAQKRRLGLAQAIIHDPVLILLDEPTAGLNERDRTDVRKMIEQWHEAGKTIVMTTDNLEEAEALSTHLAVMHEGSVVVEGSLAELKQRFASSFSVKMKLSSEMSQYEHRKIEEALTLLNKSEERDGRYLTVHVASEEEIPKVLMVFLSNNVKIYEVTVRQDSLSDVFEGGLPYESTDETPTRAT</sequence>
<evidence type="ECO:0000259" key="5">
    <source>
        <dbReference type="PROSITE" id="PS50893"/>
    </source>
</evidence>
<evidence type="ECO:0000313" key="6">
    <source>
        <dbReference type="EMBL" id="SES26862.1"/>
    </source>
</evidence>
<dbReference type="Proteomes" id="UP000199318">
    <property type="component" value="Unassembled WGS sequence"/>
</dbReference>
<evidence type="ECO:0000256" key="3">
    <source>
        <dbReference type="ARBA" id="ARBA00022741"/>
    </source>
</evidence>
<evidence type="ECO:0000256" key="2">
    <source>
        <dbReference type="ARBA" id="ARBA00022448"/>
    </source>
</evidence>
<feature type="domain" description="ABC transporter" evidence="5">
    <location>
        <begin position="4"/>
        <end position="230"/>
    </location>
</feature>
<protein>
    <submittedName>
        <fullName evidence="6">ABC-2 type transport system ATP-binding protein</fullName>
    </submittedName>
</protein>
<comment type="similarity">
    <text evidence="1">Belongs to the ABC transporter superfamily.</text>
</comment>
<evidence type="ECO:0000256" key="4">
    <source>
        <dbReference type="ARBA" id="ARBA00022840"/>
    </source>
</evidence>
<dbReference type="AlphaFoldDB" id="A0A1H9VYZ6"/>
<keyword evidence="3" id="KW-0547">Nucleotide-binding</keyword>
<gene>
    <name evidence="6" type="ORF">SAMN05444126_12535</name>
</gene>
<accession>A0A1H9VYZ6</accession>
<comment type="caution">
    <text evidence="6">The sequence shown here is derived from an EMBL/GenBank/DDBJ whole genome shotgun (WGS) entry which is preliminary data.</text>
</comment>
<dbReference type="GO" id="GO:0005524">
    <property type="term" value="F:ATP binding"/>
    <property type="evidence" value="ECO:0007669"/>
    <property type="project" value="UniProtKB-KW"/>
</dbReference>
<dbReference type="PROSITE" id="PS50893">
    <property type="entry name" value="ABC_TRANSPORTER_2"/>
    <property type="match status" value="1"/>
</dbReference>
<dbReference type="GO" id="GO:0016887">
    <property type="term" value="F:ATP hydrolysis activity"/>
    <property type="evidence" value="ECO:0007669"/>
    <property type="project" value="InterPro"/>
</dbReference>
<dbReference type="Pfam" id="PF00005">
    <property type="entry name" value="ABC_tran"/>
    <property type="match status" value="1"/>
</dbReference>
<proteinExistence type="inferred from homology"/>
<evidence type="ECO:0000256" key="1">
    <source>
        <dbReference type="ARBA" id="ARBA00005417"/>
    </source>
</evidence>
<dbReference type="InterPro" id="IPR003439">
    <property type="entry name" value="ABC_transporter-like_ATP-bd"/>
</dbReference>
<keyword evidence="4 6" id="KW-0067">ATP-binding</keyword>
<dbReference type="InterPro" id="IPR027417">
    <property type="entry name" value="P-loop_NTPase"/>
</dbReference>
<name>A0A1H9VYZ6_9BACI</name>
<dbReference type="PANTHER" id="PTHR43335">
    <property type="entry name" value="ABC TRANSPORTER, ATP-BINDING PROTEIN"/>
    <property type="match status" value="1"/>
</dbReference>
<dbReference type="OrthoDB" id="9804819at2"/>
<dbReference type="Gene3D" id="3.40.50.300">
    <property type="entry name" value="P-loop containing nucleotide triphosphate hydrolases"/>
    <property type="match status" value="1"/>
</dbReference>
<dbReference type="STRING" id="1464123.SAMN05444126_12535"/>
<dbReference type="RefSeq" id="WP_093074217.1">
    <property type="nucleotide sequence ID" value="NZ_FOGV01000025.1"/>
</dbReference>
<dbReference type="SMART" id="SM00382">
    <property type="entry name" value="AAA"/>
    <property type="match status" value="1"/>
</dbReference>
<organism evidence="6 7">
    <name type="scientific">Salisediminibacterium halotolerans</name>
    <dbReference type="NCBI Taxonomy" id="517425"/>
    <lineage>
        <taxon>Bacteria</taxon>
        <taxon>Bacillati</taxon>
        <taxon>Bacillota</taxon>
        <taxon>Bacilli</taxon>
        <taxon>Bacillales</taxon>
        <taxon>Bacillaceae</taxon>
        <taxon>Salisediminibacterium</taxon>
    </lineage>
</organism>
<keyword evidence="7" id="KW-1185">Reference proteome</keyword>
<dbReference type="InterPro" id="IPR003593">
    <property type="entry name" value="AAA+_ATPase"/>
</dbReference>
<keyword evidence="2" id="KW-0813">Transport</keyword>
<reference evidence="7" key="1">
    <citation type="submission" date="2016-10" db="EMBL/GenBank/DDBJ databases">
        <authorList>
            <person name="de Groot N.N."/>
        </authorList>
    </citation>
    <scope>NUCLEOTIDE SEQUENCE [LARGE SCALE GENOMIC DNA]</scope>
    <source>
        <strain evidence="7">10nlg</strain>
    </source>
</reference>